<keyword evidence="2" id="KW-1185">Reference proteome</keyword>
<organism evidence="1 2">
    <name type="scientific">Goekera deserti</name>
    <dbReference type="NCBI Taxonomy" id="2497753"/>
    <lineage>
        <taxon>Bacteria</taxon>
        <taxon>Bacillati</taxon>
        <taxon>Actinomycetota</taxon>
        <taxon>Actinomycetes</taxon>
        <taxon>Geodermatophilales</taxon>
        <taxon>Geodermatophilaceae</taxon>
        <taxon>Goekera</taxon>
    </lineage>
</organism>
<protein>
    <submittedName>
        <fullName evidence="1">Uncharacterized protein</fullName>
    </submittedName>
</protein>
<proteinExistence type="predicted"/>
<dbReference type="EMBL" id="JAAGWK010000014">
    <property type="protein sequence ID" value="NEL54496.1"/>
    <property type="molecule type" value="Genomic_DNA"/>
</dbReference>
<comment type="caution">
    <text evidence="1">The sequence shown here is derived from an EMBL/GenBank/DDBJ whole genome shotgun (WGS) entry which is preliminary data.</text>
</comment>
<dbReference type="Proteomes" id="UP000470470">
    <property type="component" value="Unassembled WGS sequence"/>
</dbReference>
<accession>A0A7K3WDU7</accession>
<gene>
    <name evidence="1" type="ORF">G1H19_10840</name>
</gene>
<reference evidence="1 2" key="1">
    <citation type="submission" date="2020-02" db="EMBL/GenBank/DDBJ databases">
        <title>The whole genome sequence of CPCC 205119.</title>
        <authorList>
            <person name="Jiang Z."/>
        </authorList>
    </citation>
    <scope>NUCLEOTIDE SEQUENCE [LARGE SCALE GENOMIC DNA]</scope>
    <source>
        <strain evidence="1 2">CPCC 205119</strain>
    </source>
</reference>
<evidence type="ECO:0000313" key="1">
    <source>
        <dbReference type="EMBL" id="NEL54496.1"/>
    </source>
</evidence>
<evidence type="ECO:0000313" key="2">
    <source>
        <dbReference type="Proteomes" id="UP000470470"/>
    </source>
</evidence>
<dbReference type="AlphaFoldDB" id="A0A7K3WDU7"/>
<name>A0A7K3WDU7_9ACTN</name>
<dbReference type="RefSeq" id="WP_152727512.1">
    <property type="nucleotide sequence ID" value="NZ_JAABOZ010000001.1"/>
</dbReference>
<sequence length="455" mass="48824">MRAWYRQFYVASGLGYDTSTIGQDGDGLVSPLEPCAFAVLTGQYGPHVEVEIEELSDAPSTVPAGWPGVSELDVVQRDGGLQAVSWGGEGWVTSRERPPGLYRVRVCAAGREAGAATGQDSALPERVLVQRWPTSVATPPVTLLADGVSTRGGLTGLFPSAVGRSLDGLADHAGSDPGPVVAVRCTRDVQVDPDTARDAAGDLRRGLTIGDDRVRDQLDGVRLDVVPITGGARFVLAHPGTSPTRAWHLTRLCRWALERLTPVGSARDPRAVRLQVRTNPPPNEIPGVLPLAAPLGRSDSVAAVLLQVLAHRGGLLFRVTLRGRAHGVDGHLPFLPDTTPGPELRGSLPTTPSVQVLLPDGRTSLFLDRSSALQLIPQADDQPVLFEEPHGGSSARLDLDYWLTPNPRSALTFRFSWARQGLPETTVQLDAETVQRVTAEAQELWPWDVTVHDRP</sequence>